<comment type="caution">
    <text evidence="3">The sequence shown here is derived from an EMBL/GenBank/DDBJ whole genome shotgun (WGS) entry which is preliminary data.</text>
</comment>
<evidence type="ECO:0000259" key="2">
    <source>
        <dbReference type="Pfam" id="PF00144"/>
    </source>
</evidence>
<protein>
    <recommendedName>
        <fullName evidence="2">Beta-lactamase-related domain-containing protein</fullName>
    </recommendedName>
</protein>
<dbReference type="PANTHER" id="PTHR43283:SF7">
    <property type="entry name" value="BETA-LACTAMASE-RELATED DOMAIN-CONTAINING PROTEIN"/>
    <property type="match status" value="1"/>
</dbReference>
<proteinExistence type="predicted"/>
<feature type="domain" description="Beta-lactamase-related" evidence="2">
    <location>
        <begin position="102"/>
        <end position="320"/>
    </location>
</feature>
<dbReference type="EMBL" id="MFIX01000053">
    <property type="protein sequence ID" value="OGG05419.1"/>
    <property type="molecule type" value="Genomic_DNA"/>
</dbReference>
<dbReference type="InterPro" id="IPR050789">
    <property type="entry name" value="Diverse_Enzym_Activities"/>
</dbReference>
<dbReference type="STRING" id="1817867.A3F83_00025"/>
<evidence type="ECO:0000313" key="4">
    <source>
        <dbReference type="Proteomes" id="UP000179129"/>
    </source>
</evidence>
<dbReference type="Proteomes" id="UP000179129">
    <property type="component" value="Unassembled WGS sequence"/>
</dbReference>
<dbReference type="Gene3D" id="3.40.710.10">
    <property type="entry name" value="DD-peptidase/beta-lactamase superfamily"/>
    <property type="match status" value="1"/>
</dbReference>
<gene>
    <name evidence="3" type="ORF">A3F83_00025</name>
</gene>
<dbReference type="SUPFAM" id="SSF56601">
    <property type="entry name" value="beta-lactamase/transpeptidase-like"/>
    <property type="match status" value="1"/>
</dbReference>
<dbReference type="InterPro" id="IPR012338">
    <property type="entry name" value="Beta-lactam/transpept-like"/>
</dbReference>
<feature type="signal peptide" evidence="1">
    <location>
        <begin position="1"/>
        <end position="21"/>
    </location>
</feature>
<reference evidence="3 4" key="1">
    <citation type="journal article" date="2016" name="Nat. Commun.">
        <title>Thousands of microbial genomes shed light on interconnected biogeochemical processes in an aquifer system.</title>
        <authorList>
            <person name="Anantharaman K."/>
            <person name="Brown C.T."/>
            <person name="Hug L.A."/>
            <person name="Sharon I."/>
            <person name="Castelle C.J."/>
            <person name="Probst A.J."/>
            <person name="Thomas B.C."/>
            <person name="Singh A."/>
            <person name="Wilkins M.J."/>
            <person name="Karaoz U."/>
            <person name="Brodie E.L."/>
            <person name="Williams K.H."/>
            <person name="Hubbard S.S."/>
            <person name="Banfield J.F."/>
        </authorList>
    </citation>
    <scope>NUCLEOTIDE SEQUENCE [LARGE SCALE GENOMIC DNA]</scope>
</reference>
<feature type="non-terminal residue" evidence="3">
    <location>
        <position position="362"/>
    </location>
</feature>
<dbReference type="AlphaFoldDB" id="A0A1F5YYZ6"/>
<accession>A0A1F5YYZ6</accession>
<dbReference type="Pfam" id="PF00144">
    <property type="entry name" value="Beta-lactamase"/>
    <property type="match status" value="1"/>
</dbReference>
<feature type="chain" id="PRO_5009522751" description="Beta-lactamase-related domain-containing protein" evidence="1">
    <location>
        <begin position="22"/>
        <end position="362"/>
    </location>
</feature>
<evidence type="ECO:0000256" key="1">
    <source>
        <dbReference type="SAM" id="SignalP"/>
    </source>
</evidence>
<evidence type="ECO:0000313" key="3">
    <source>
        <dbReference type="EMBL" id="OGG05419.1"/>
    </source>
</evidence>
<keyword evidence="1" id="KW-0732">Signal</keyword>
<organism evidence="3 4">
    <name type="scientific">Candidatus Glassbacteria bacterium RIFCSPLOWO2_12_FULL_58_11</name>
    <dbReference type="NCBI Taxonomy" id="1817867"/>
    <lineage>
        <taxon>Bacteria</taxon>
        <taxon>Candidatus Glassiibacteriota</taxon>
    </lineage>
</organism>
<dbReference type="InterPro" id="IPR001466">
    <property type="entry name" value="Beta-lactam-related"/>
</dbReference>
<sequence>MRLLLNLLAVSLVAFSFNIGAQPLEDYFPPSEVAGGWRADTTEKFIRSLGLDPGRLEEFGRFNLEVPNGNWMPYSAYKGIIVIKNGWIIGEWYNIPEAKTFKTYISSNGKSFAIACSGILAEDSRSGRVNVKIDENSRVYDPRWLPQGFPLSDPRKAEITFEQIFRHTSGLCPERTAAGEEVEQGRNEWSGYLDWVLGHDKKWPQTAPLYFTPGHPEEYAGSEHLYGTANAYSSVGFCHIGLVLRNLYGLPAEDFLWKRLLEPLGFSGIDFQAPPADSLRWFSAGGLRMTPRDYARFAYLLLHDGFWNGAQLVPAEWIRRFRTRPFYPNLHSNADSNFGPQYPKDMFQIAGSGLNWAFIVPS</sequence>
<dbReference type="PANTHER" id="PTHR43283">
    <property type="entry name" value="BETA-LACTAMASE-RELATED"/>
    <property type="match status" value="1"/>
</dbReference>
<name>A0A1F5YYZ6_9BACT</name>